<evidence type="ECO:0000256" key="2">
    <source>
        <dbReference type="ARBA" id="ARBA00012388"/>
    </source>
</evidence>
<dbReference type="SUPFAM" id="SSF81301">
    <property type="entry name" value="Nucleotidyltransferase"/>
    <property type="match status" value="1"/>
</dbReference>
<evidence type="ECO:0000256" key="5">
    <source>
        <dbReference type="SAM" id="MobiDB-lite"/>
    </source>
</evidence>
<comment type="caution">
    <text evidence="8">The sequence shown here is derived from an EMBL/GenBank/DDBJ whole genome shotgun (WGS) entry which is preliminary data.</text>
</comment>
<dbReference type="PANTHER" id="PTHR23092">
    <property type="entry name" value="POLY(A) RNA POLYMERASE"/>
    <property type="match status" value="1"/>
</dbReference>
<comment type="similarity">
    <text evidence="1">Belongs to the DNA polymerase type-B-like family.</text>
</comment>
<dbReference type="GO" id="GO:0003729">
    <property type="term" value="F:mRNA binding"/>
    <property type="evidence" value="ECO:0007669"/>
    <property type="project" value="TreeGrafter"/>
</dbReference>
<evidence type="ECO:0000313" key="8">
    <source>
        <dbReference type="EMBL" id="KAF4591361.1"/>
    </source>
</evidence>
<name>A0A8H4Q8U9_9HYPO</name>
<dbReference type="Proteomes" id="UP000562929">
    <property type="component" value="Unassembled WGS sequence"/>
</dbReference>
<keyword evidence="9" id="KW-1185">Reference proteome</keyword>
<dbReference type="InterPro" id="IPR045862">
    <property type="entry name" value="Trf4-like"/>
</dbReference>
<dbReference type="AlphaFoldDB" id="A0A8H4Q8U9"/>
<dbReference type="Pfam" id="PF03828">
    <property type="entry name" value="PAP_assoc"/>
    <property type="match status" value="1"/>
</dbReference>
<dbReference type="InterPro" id="IPR043519">
    <property type="entry name" value="NT_sf"/>
</dbReference>
<feature type="compositionally biased region" description="Acidic residues" evidence="5">
    <location>
        <begin position="140"/>
        <end position="149"/>
    </location>
</feature>
<evidence type="ECO:0000256" key="3">
    <source>
        <dbReference type="ARBA" id="ARBA00022723"/>
    </source>
</evidence>
<dbReference type="Gene3D" id="3.30.460.10">
    <property type="entry name" value="Beta Polymerase, domain 2"/>
    <property type="match status" value="1"/>
</dbReference>
<feature type="compositionally biased region" description="Basic and acidic residues" evidence="5">
    <location>
        <begin position="43"/>
        <end position="56"/>
    </location>
</feature>
<keyword evidence="4" id="KW-0460">Magnesium</keyword>
<dbReference type="OrthoDB" id="273917at2759"/>
<keyword evidence="3" id="KW-0479">Metal-binding</keyword>
<dbReference type="SUPFAM" id="SSF81631">
    <property type="entry name" value="PAP/OAS1 substrate-binding domain"/>
    <property type="match status" value="1"/>
</dbReference>
<organism evidence="8 9">
    <name type="scientific">Ophiocordyceps camponoti-floridani</name>
    <dbReference type="NCBI Taxonomy" id="2030778"/>
    <lineage>
        <taxon>Eukaryota</taxon>
        <taxon>Fungi</taxon>
        <taxon>Dikarya</taxon>
        <taxon>Ascomycota</taxon>
        <taxon>Pezizomycotina</taxon>
        <taxon>Sordariomycetes</taxon>
        <taxon>Hypocreomycetidae</taxon>
        <taxon>Hypocreales</taxon>
        <taxon>Ophiocordycipitaceae</taxon>
        <taxon>Ophiocordyceps</taxon>
    </lineage>
</organism>
<protein>
    <recommendedName>
        <fullName evidence="2">polynucleotide adenylyltransferase</fullName>
        <ecNumber evidence="2">2.7.7.19</ecNumber>
    </recommendedName>
</protein>
<feature type="domain" description="Poly(A) RNA polymerase mitochondrial-like central palm" evidence="7">
    <location>
        <begin position="343"/>
        <end position="479"/>
    </location>
</feature>
<dbReference type="CDD" id="cd05402">
    <property type="entry name" value="NT_PAP_TUTase"/>
    <property type="match status" value="1"/>
</dbReference>
<dbReference type="Pfam" id="PF22600">
    <property type="entry name" value="MTPAP-like_central"/>
    <property type="match status" value="1"/>
</dbReference>
<dbReference type="EC" id="2.7.7.19" evidence="2"/>
<dbReference type="GO" id="GO:0043634">
    <property type="term" value="P:polyadenylation-dependent ncRNA catabolic process"/>
    <property type="evidence" value="ECO:0007669"/>
    <property type="project" value="TreeGrafter"/>
</dbReference>
<feature type="domain" description="PAP-associated" evidence="6">
    <location>
        <begin position="546"/>
        <end position="604"/>
    </location>
</feature>
<reference evidence="8 9" key="1">
    <citation type="journal article" date="2020" name="G3 (Bethesda)">
        <title>Genetic Underpinnings of Host Manipulation by Ophiocordyceps as Revealed by Comparative Transcriptomics.</title>
        <authorList>
            <person name="Will I."/>
            <person name="Das B."/>
            <person name="Trinh T."/>
            <person name="Brachmann A."/>
            <person name="Ohm R.A."/>
            <person name="de Bekker C."/>
        </authorList>
    </citation>
    <scope>NUCLEOTIDE SEQUENCE [LARGE SCALE GENOMIC DNA]</scope>
    <source>
        <strain evidence="8 9">EC05</strain>
    </source>
</reference>
<dbReference type="GO" id="GO:0005730">
    <property type="term" value="C:nucleolus"/>
    <property type="evidence" value="ECO:0007669"/>
    <property type="project" value="TreeGrafter"/>
</dbReference>
<dbReference type="GO" id="GO:0031499">
    <property type="term" value="C:TRAMP complex"/>
    <property type="evidence" value="ECO:0007669"/>
    <property type="project" value="TreeGrafter"/>
</dbReference>
<evidence type="ECO:0000259" key="6">
    <source>
        <dbReference type="Pfam" id="PF03828"/>
    </source>
</evidence>
<dbReference type="GO" id="GO:1990817">
    <property type="term" value="F:poly(A) RNA polymerase activity"/>
    <property type="evidence" value="ECO:0007669"/>
    <property type="project" value="UniProtKB-EC"/>
</dbReference>
<accession>A0A8H4Q8U9</accession>
<evidence type="ECO:0000313" key="9">
    <source>
        <dbReference type="Proteomes" id="UP000562929"/>
    </source>
</evidence>
<evidence type="ECO:0000256" key="4">
    <source>
        <dbReference type="ARBA" id="ARBA00022842"/>
    </source>
</evidence>
<feature type="compositionally biased region" description="Basic and acidic residues" evidence="5">
    <location>
        <begin position="281"/>
        <end position="303"/>
    </location>
</feature>
<evidence type="ECO:0000259" key="7">
    <source>
        <dbReference type="Pfam" id="PF22600"/>
    </source>
</evidence>
<gene>
    <name evidence="8" type="ORF">GQ602_001660</name>
</gene>
<dbReference type="EMBL" id="JAACLJ010000002">
    <property type="protein sequence ID" value="KAF4591361.1"/>
    <property type="molecule type" value="Genomic_DNA"/>
</dbReference>
<feature type="compositionally biased region" description="Basic and acidic residues" evidence="5">
    <location>
        <begin position="1"/>
        <end position="17"/>
    </location>
</feature>
<sequence>MSRNEPRPRRDHRDEDHRRHHRRRSSPPPLPPPSYNSWRPGAQRHDAPYRGPDSYRPRPPQGSFDFRVEKPPGIGSLPPPGLDRRSDPPSRRRPQRNSGRSRWQPPHPSERALVSGAAFSAPAVSVREAGAANKFRNLEDLSDDDEVDMEMSSQSSSGGAKDHKPSAKRARTAAKPDADAAPKWSNPDPYTALPCPDETSTRPKRDVVKLIRKARLEEPKPSTDAPAAAEDFIPFDMSSDEDSKPEPKMSRAPLSFRLPAKPPAPSRSRALDLDDGSGDLGSRKRTADDRIKPPDYGQSRKAEFRPSKGLLLPEWQPVSGEDRCPWAAVGLPDGEDMSVRDSLHKEVMEFYEFARPREFEHVVRARLVEKLAAALRRDPMFRDGRVKPFGSFVSGLYLPTADMDLVVCSQTYLDGGPALYLSKKRWLYSFRQFLQASGIAQSGSVTVIAHARVPLVKFVDKVTGLKVDVSFENLGGVQAVDTFLAWKREYPEMPILVTVIKHFLLMRGLNEPVSGGIGGFSVICLVVSMLQMMPPTQSKSQQGIYHLGDLLLYFLELYGRRFEYRNLAISLTRPVGYIKKSEVKRLTYKNPNRLSIIDPNNPSNDISGGSSNTTAILARFNDASVELRERMTEVSQQADKGSILGVILEGNYSSFKTQRQYLKQVHEEKLGPCYNQEKKHMM</sequence>
<dbReference type="Gene3D" id="1.10.1410.10">
    <property type="match status" value="1"/>
</dbReference>
<evidence type="ECO:0000256" key="1">
    <source>
        <dbReference type="ARBA" id="ARBA00008593"/>
    </source>
</evidence>
<dbReference type="InterPro" id="IPR054708">
    <property type="entry name" value="MTPAP-like_central"/>
</dbReference>
<dbReference type="GO" id="GO:0031123">
    <property type="term" value="P:RNA 3'-end processing"/>
    <property type="evidence" value="ECO:0007669"/>
    <property type="project" value="TreeGrafter"/>
</dbReference>
<proteinExistence type="inferred from homology"/>
<dbReference type="PANTHER" id="PTHR23092:SF15">
    <property type="entry name" value="INACTIVE NON-CANONICAL POLY(A) RNA POLYMERASE PROTEIN TRF4-2-RELATED"/>
    <property type="match status" value="1"/>
</dbReference>
<feature type="region of interest" description="Disordered" evidence="5">
    <location>
        <begin position="1"/>
        <end position="303"/>
    </location>
</feature>
<dbReference type="GO" id="GO:0010605">
    <property type="term" value="P:negative regulation of macromolecule metabolic process"/>
    <property type="evidence" value="ECO:0007669"/>
    <property type="project" value="UniProtKB-ARBA"/>
</dbReference>
<dbReference type="GO" id="GO:0046872">
    <property type="term" value="F:metal ion binding"/>
    <property type="evidence" value="ECO:0007669"/>
    <property type="project" value="UniProtKB-KW"/>
</dbReference>
<feature type="compositionally biased region" description="Basic and acidic residues" evidence="5">
    <location>
        <begin position="199"/>
        <end position="221"/>
    </location>
</feature>
<dbReference type="InterPro" id="IPR002058">
    <property type="entry name" value="PAP_assoc"/>
</dbReference>